<sequence length="155" mass="17351">MGVRRFPPPALPFTDLPQQRAAKSLSSRRNRTLSPESVQPDLLDWQPPQTHLSVQETDAHILEAVGFRPASGEAFLYALLDLSYAQTLMEQGLPLEDQLVFLEGKDAVNELAELPPEQEIGILRVRRRLIQAWLETHRDGGKPCYVLVSKQPSSG</sequence>
<evidence type="ECO:0000313" key="2">
    <source>
        <dbReference type="EMBL" id="MBF0870252.1"/>
    </source>
</evidence>
<evidence type="ECO:0000256" key="1">
    <source>
        <dbReference type="SAM" id="MobiDB-lite"/>
    </source>
</evidence>
<dbReference type="RefSeq" id="WP_061929673.1">
    <property type="nucleotide sequence ID" value="NZ_JABCQN010000002.1"/>
</dbReference>
<feature type="region of interest" description="Disordered" evidence="1">
    <location>
        <begin position="1"/>
        <end position="44"/>
    </location>
</feature>
<reference evidence="2" key="1">
    <citation type="submission" date="2020-04" db="EMBL/GenBank/DDBJ databases">
        <authorList>
            <person name="Sombolestani A."/>
        </authorList>
    </citation>
    <scope>NUCLEOTIDE SEQUENCE</scope>
    <source>
        <strain evidence="2">R71697</strain>
    </source>
</reference>
<evidence type="ECO:0000313" key="3">
    <source>
        <dbReference type="Proteomes" id="UP000661006"/>
    </source>
</evidence>
<organism evidence="2 3">
    <name type="scientific">Gluconobacter japonicus</name>
    <dbReference type="NCBI Taxonomy" id="376620"/>
    <lineage>
        <taxon>Bacteria</taxon>
        <taxon>Pseudomonadati</taxon>
        <taxon>Pseudomonadota</taxon>
        <taxon>Alphaproteobacteria</taxon>
        <taxon>Acetobacterales</taxon>
        <taxon>Acetobacteraceae</taxon>
        <taxon>Gluconobacter</taxon>
    </lineage>
</organism>
<dbReference type="OrthoDB" id="7279678at2"/>
<gene>
    <name evidence="2" type="ORF">HKD32_05175</name>
</gene>
<dbReference type="EMBL" id="JABCQN010000002">
    <property type="protein sequence ID" value="MBF0870252.1"/>
    <property type="molecule type" value="Genomic_DNA"/>
</dbReference>
<comment type="caution">
    <text evidence="2">The sequence shown here is derived from an EMBL/GenBank/DDBJ whole genome shotgun (WGS) entry which is preliminary data.</text>
</comment>
<dbReference type="AlphaFoldDB" id="A0A9Q2FJN2"/>
<name>A0A9Q2FJN2_GLUJA</name>
<dbReference type="Proteomes" id="UP000661006">
    <property type="component" value="Unassembled WGS sequence"/>
</dbReference>
<protein>
    <submittedName>
        <fullName evidence="2">Uncharacterized protein</fullName>
    </submittedName>
</protein>
<proteinExistence type="predicted"/>
<feature type="compositionally biased region" description="Pro residues" evidence="1">
    <location>
        <begin position="1"/>
        <end position="11"/>
    </location>
</feature>
<reference evidence="2" key="2">
    <citation type="submission" date="2020-11" db="EMBL/GenBank/DDBJ databases">
        <title>Description of novel Gluconobacter species.</title>
        <authorList>
            <person name="Cleenwerck I."/>
            <person name="Cnockaert M."/>
            <person name="Borremans W."/>
            <person name="Wieme A.D."/>
            <person name="De Vuyst L."/>
            <person name="Vandamme P."/>
        </authorList>
    </citation>
    <scope>NUCLEOTIDE SEQUENCE</scope>
    <source>
        <strain evidence="2">R71697</strain>
    </source>
</reference>
<accession>A0A9Q2FJN2</accession>
<dbReference type="GeneID" id="81474080"/>